<dbReference type="Proteomes" id="UP001151760">
    <property type="component" value="Unassembled WGS sequence"/>
</dbReference>
<accession>A0ABQ5DBK8</accession>
<gene>
    <name evidence="1" type="ORF">Tco_0926772</name>
</gene>
<organism evidence="1 2">
    <name type="scientific">Tanacetum coccineum</name>
    <dbReference type="NCBI Taxonomy" id="301880"/>
    <lineage>
        <taxon>Eukaryota</taxon>
        <taxon>Viridiplantae</taxon>
        <taxon>Streptophyta</taxon>
        <taxon>Embryophyta</taxon>
        <taxon>Tracheophyta</taxon>
        <taxon>Spermatophyta</taxon>
        <taxon>Magnoliopsida</taxon>
        <taxon>eudicotyledons</taxon>
        <taxon>Gunneridae</taxon>
        <taxon>Pentapetalae</taxon>
        <taxon>asterids</taxon>
        <taxon>campanulids</taxon>
        <taxon>Asterales</taxon>
        <taxon>Asteraceae</taxon>
        <taxon>Asteroideae</taxon>
        <taxon>Anthemideae</taxon>
        <taxon>Anthemidinae</taxon>
        <taxon>Tanacetum</taxon>
    </lineage>
</organism>
<reference evidence="1" key="1">
    <citation type="journal article" date="2022" name="Int. J. Mol. Sci.">
        <title>Draft Genome of Tanacetum Coccineum: Genomic Comparison of Closely Related Tanacetum-Family Plants.</title>
        <authorList>
            <person name="Yamashiro T."/>
            <person name="Shiraishi A."/>
            <person name="Nakayama K."/>
            <person name="Satake H."/>
        </authorList>
    </citation>
    <scope>NUCLEOTIDE SEQUENCE</scope>
</reference>
<evidence type="ECO:0000313" key="2">
    <source>
        <dbReference type="Proteomes" id="UP001151760"/>
    </source>
</evidence>
<keyword evidence="2" id="KW-1185">Reference proteome</keyword>
<protein>
    <submittedName>
        <fullName evidence="1">Uncharacterized protein</fullName>
    </submittedName>
</protein>
<reference evidence="1" key="2">
    <citation type="submission" date="2022-01" db="EMBL/GenBank/DDBJ databases">
        <authorList>
            <person name="Yamashiro T."/>
            <person name="Shiraishi A."/>
            <person name="Satake H."/>
            <person name="Nakayama K."/>
        </authorList>
    </citation>
    <scope>NUCLEOTIDE SEQUENCE</scope>
</reference>
<evidence type="ECO:0000313" key="1">
    <source>
        <dbReference type="EMBL" id="GJT36353.1"/>
    </source>
</evidence>
<comment type="caution">
    <text evidence="1">The sequence shown here is derived from an EMBL/GenBank/DDBJ whole genome shotgun (WGS) entry which is preliminary data.</text>
</comment>
<dbReference type="EMBL" id="BQNB010015129">
    <property type="protein sequence ID" value="GJT36353.1"/>
    <property type="molecule type" value="Genomic_DNA"/>
</dbReference>
<name>A0ABQ5DBK8_9ASTR</name>
<proteinExistence type="predicted"/>
<sequence length="158" mass="17755">MIVSSRRNPGSQKDSPHALRLTIIDTTKAQQKALDDALVAPDNRLNIRNCNLQLSSTLKSKEPTLQVVLDALKLTPFFKAFEITADIFPKLPVQKFEDPPFKEEILSFIRDLGYTGEIKVLTNVNVNHMHQPWISFAVIINKCLSGKTALESLRLSRA</sequence>